<dbReference type="GO" id="GO:0016787">
    <property type="term" value="F:hydrolase activity"/>
    <property type="evidence" value="ECO:0007669"/>
    <property type="project" value="UniProtKB-KW"/>
</dbReference>
<dbReference type="SUPFAM" id="SSF53474">
    <property type="entry name" value="alpha/beta-Hydrolases"/>
    <property type="match status" value="1"/>
</dbReference>
<feature type="signal peptide" evidence="3">
    <location>
        <begin position="1"/>
        <end position="22"/>
    </location>
</feature>
<dbReference type="ESTHER" id="9agar-a0a0d2q5r5">
    <property type="family name" value="Fungal_carboxylesterase_lipase"/>
</dbReference>
<dbReference type="InterPro" id="IPR019826">
    <property type="entry name" value="Carboxylesterase_B_AS"/>
</dbReference>
<dbReference type="InterPro" id="IPR002018">
    <property type="entry name" value="CarbesteraseB"/>
</dbReference>
<evidence type="ECO:0000259" key="4">
    <source>
        <dbReference type="Pfam" id="PF00135"/>
    </source>
</evidence>
<dbReference type="EMBL" id="KN817526">
    <property type="protein sequence ID" value="KJA26920.1"/>
    <property type="molecule type" value="Genomic_DNA"/>
</dbReference>
<sequence length="580" mass="61310">MAALYALASLLAVLCAVPSTATLTSNLGPVVDVGYAAFAGNSTSPAGIANGPVTFFGSVPYALPPLGDLRFRAPQPLNEKTTASSVLDARNWGPPCLQIPAVVGIGSEDCLTLNVWKPTNATANSKLPVVVYFHGGGFEAGTPQGYPMYDWVAQHPGGIVAASITYRMGILGFLGGPEVEQDGDLNAGLIDQRAGLEWIQRHIAAFGGDPDNVTISGESAGGASVMMQIVAYGGSKPVPFKRAIAQSIGYGPIMSPTQIQNNFNNAVMEIGCSGSDGTTMACLRKASIGALVSASNRNPDGAYAPIVDGANGFLPDLPSRLITTGRFNLVDFIGGHCTGDGNTFVGGTPSQFVTDDDIRVRVFSRWPAVVRRGLYCFRRRCGRYTYSEYQTNDTITKALKLYPAPGTPGSTFATQYERAAAIAGDTVYTCMDIYFAEKSLQKKSPNVFAFAWNAPDPVLYNASPYLGTMHGSDTYFLFDGTVGFGNAGSSFNPFNSSEAALATEAIAYWTSFASTGNPSAERKATSPAWTMFANGSARSHLVLTRGGAVTTDSVMQNITDVQIQRCQFWMTDPVVAQTGV</sequence>
<evidence type="ECO:0000313" key="5">
    <source>
        <dbReference type="EMBL" id="KJA26920.1"/>
    </source>
</evidence>
<proteinExistence type="inferred from homology"/>
<dbReference type="OrthoDB" id="408631at2759"/>
<dbReference type="AlphaFoldDB" id="A0A0D2Q5R5"/>
<dbReference type="InterPro" id="IPR050309">
    <property type="entry name" value="Type-B_Carboxylest/Lipase"/>
</dbReference>
<dbReference type="EC" id="3.1.1.-" evidence="3"/>
<feature type="domain" description="Carboxylesterase type B" evidence="4">
    <location>
        <begin position="29"/>
        <end position="553"/>
    </location>
</feature>
<evidence type="ECO:0000256" key="1">
    <source>
        <dbReference type="ARBA" id="ARBA00005964"/>
    </source>
</evidence>
<keyword evidence="2 3" id="KW-0378">Hydrolase</keyword>
<keyword evidence="3" id="KW-0732">Signal</keyword>
<name>A0A0D2Q5R5_HYPSF</name>
<dbReference type="STRING" id="945553.A0A0D2Q5R5"/>
<dbReference type="Gene3D" id="3.40.50.1820">
    <property type="entry name" value="alpha/beta hydrolase"/>
    <property type="match status" value="1"/>
</dbReference>
<evidence type="ECO:0000256" key="2">
    <source>
        <dbReference type="ARBA" id="ARBA00022801"/>
    </source>
</evidence>
<comment type="similarity">
    <text evidence="1 3">Belongs to the type-B carboxylesterase/lipase family.</text>
</comment>
<dbReference type="PROSITE" id="PS00122">
    <property type="entry name" value="CARBOXYLESTERASE_B_1"/>
    <property type="match status" value="1"/>
</dbReference>
<dbReference type="InterPro" id="IPR029058">
    <property type="entry name" value="AB_hydrolase_fold"/>
</dbReference>
<dbReference type="OMA" id="WRENDMA"/>
<dbReference type="Pfam" id="PF00135">
    <property type="entry name" value="COesterase"/>
    <property type="match status" value="1"/>
</dbReference>
<accession>A0A0D2Q5R5</accession>
<reference evidence="6" key="1">
    <citation type="submission" date="2014-04" db="EMBL/GenBank/DDBJ databases">
        <title>Evolutionary Origins and Diversification of the Mycorrhizal Mutualists.</title>
        <authorList>
            <consortium name="DOE Joint Genome Institute"/>
            <consortium name="Mycorrhizal Genomics Consortium"/>
            <person name="Kohler A."/>
            <person name="Kuo A."/>
            <person name="Nagy L.G."/>
            <person name="Floudas D."/>
            <person name="Copeland A."/>
            <person name="Barry K.W."/>
            <person name="Cichocki N."/>
            <person name="Veneault-Fourrey C."/>
            <person name="LaButti K."/>
            <person name="Lindquist E.A."/>
            <person name="Lipzen A."/>
            <person name="Lundell T."/>
            <person name="Morin E."/>
            <person name="Murat C."/>
            <person name="Riley R."/>
            <person name="Ohm R."/>
            <person name="Sun H."/>
            <person name="Tunlid A."/>
            <person name="Henrissat B."/>
            <person name="Grigoriev I.V."/>
            <person name="Hibbett D.S."/>
            <person name="Martin F."/>
        </authorList>
    </citation>
    <scope>NUCLEOTIDE SEQUENCE [LARGE SCALE GENOMIC DNA]</scope>
    <source>
        <strain evidence="6">FD-334 SS-4</strain>
    </source>
</reference>
<dbReference type="PROSITE" id="PS00941">
    <property type="entry name" value="CARBOXYLESTERASE_B_2"/>
    <property type="match status" value="1"/>
</dbReference>
<keyword evidence="6" id="KW-1185">Reference proteome</keyword>
<feature type="chain" id="PRO_5005112693" description="Carboxylic ester hydrolase" evidence="3">
    <location>
        <begin position="23"/>
        <end position="580"/>
    </location>
</feature>
<evidence type="ECO:0000256" key="3">
    <source>
        <dbReference type="RuleBase" id="RU361235"/>
    </source>
</evidence>
<gene>
    <name evidence="5" type="ORF">HYPSUDRAFT_1036617</name>
</gene>
<protein>
    <recommendedName>
        <fullName evidence="3">Carboxylic ester hydrolase</fullName>
        <ecNumber evidence="3">3.1.1.-</ecNumber>
    </recommendedName>
</protein>
<dbReference type="InterPro" id="IPR019819">
    <property type="entry name" value="Carboxylesterase_B_CS"/>
</dbReference>
<dbReference type="PANTHER" id="PTHR11559">
    <property type="entry name" value="CARBOXYLESTERASE"/>
    <property type="match status" value="1"/>
</dbReference>
<evidence type="ECO:0000313" key="6">
    <source>
        <dbReference type="Proteomes" id="UP000054270"/>
    </source>
</evidence>
<dbReference type="Proteomes" id="UP000054270">
    <property type="component" value="Unassembled WGS sequence"/>
</dbReference>
<organism evidence="5 6">
    <name type="scientific">Hypholoma sublateritium (strain FD-334 SS-4)</name>
    <dbReference type="NCBI Taxonomy" id="945553"/>
    <lineage>
        <taxon>Eukaryota</taxon>
        <taxon>Fungi</taxon>
        <taxon>Dikarya</taxon>
        <taxon>Basidiomycota</taxon>
        <taxon>Agaricomycotina</taxon>
        <taxon>Agaricomycetes</taxon>
        <taxon>Agaricomycetidae</taxon>
        <taxon>Agaricales</taxon>
        <taxon>Agaricineae</taxon>
        <taxon>Strophariaceae</taxon>
        <taxon>Hypholoma</taxon>
    </lineage>
</organism>